<evidence type="ECO:0000256" key="1">
    <source>
        <dbReference type="SAM" id="MobiDB-lite"/>
    </source>
</evidence>
<name>A0A3N4LCX2_9PEZI</name>
<keyword evidence="3" id="KW-1185">Reference proteome</keyword>
<dbReference type="AlphaFoldDB" id="A0A3N4LCX2"/>
<evidence type="ECO:0000313" key="3">
    <source>
        <dbReference type="Proteomes" id="UP000267821"/>
    </source>
</evidence>
<protein>
    <submittedName>
        <fullName evidence="2">Uncharacterized protein</fullName>
    </submittedName>
</protein>
<dbReference type="OrthoDB" id="10407470at2759"/>
<dbReference type="InParanoid" id="A0A3N4LCX2"/>
<gene>
    <name evidence="2" type="ORF">L211DRAFT_853342</name>
</gene>
<evidence type="ECO:0000313" key="2">
    <source>
        <dbReference type="EMBL" id="RPB19309.1"/>
    </source>
</evidence>
<feature type="region of interest" description="Disordered" evidence="1">
    <location>
        <begin position="173"/>
        <end position="237"/>
    </location>
</feature>
<organism evidence="2 3">
    <name type="scientific">Terfezia boudieri ATCC MYA-4762</name>
    <dbReference type="NCBI Taxonomy" id="1051890"/>
    <lineage>
        <taxon>Eukaryota</taxon>
        <taxon>Fungi</taxon>
        <taxon>Dikarya</taxon>
        <taxon>Ascomycota</taxon>
        <taxon>Pezizomycotina</taxon>
        <taxon>Pezizomycetes</taxon>
        <taxon>Pezizales</taxon>
        <taxon>Pezizaceae</taxon>
        <taxon>Terfezia</taxon>
    </lineage>
</organism>
<proteinExistence type="predicted"/>
<feature type="region of interest" description="Disordered" evidence="1">
    <location>
        <begin position="1"/>
        <end position="54"/>
    </location>
</feature>
<dbReference type="EMBL" id="ML121592">
    <property type="protein sequence ID" value="RPB19309.1"/>
    <property type="molecule type" value="Genomic_DNA"/>
</dbReference>
<accession>A0A3N4LCX2</accession>
<sequence>MADDNTQELPAARGRKRQYPLESDTEPEASGQNSTQPHHKITLGSVTVSRGDGTPLVIIAPGDHKEPSSKFVAKNPELSGDLRSVKKRKHSHVQLESGLGDSPCQDLTPIGTHSPPTAITGPVQQSMCGPLVSSSGNVSGLYQGTTPASVKQTPSQSAASPIAYMTKECGNTPQKITSHVTPKKKLEGGPGIKGTTKSVDVNFVKDPSQLRKRKNHDPPRRRRIHKMPAKPEKSNAALESARRAAIALELELARDSESNYHIKIPVAPPVQSGIKTVELRSCLSNEKSKTQRETGEIKRRVEWDPAATLHTYPVNEND</sequence>
<reference evidence="2 3" key="1">
    <citation type="journal article" date="2018" name="Nat. Ecol. Evol.">
        <title>Pezizomycetes genomes reveal the molecular basis of ectomycorrhizal truffle lifestyle.</title>
        <authorList>
            <person name="Murat C."/>
            <person name="Payen T."/>
            <person name="Noel B."/>
            <person name="Kuo A."/>
            <person name="Morin E."/>
            <person name="Chen J."/>
            <person name="Kohler A."/>
            <person name="Krizsan K."/>
            <person name="Balestrini R."/>
            <person name="Da Silva C."/>
            <person name="Montanini B."/>
            <person name="Hainaut M."/>
            <person name="Levati E."/>
            <person name="Barry K.W."/>
            <person name="Belfiori B."/>
            <person name="Cichocki N."/>
            <person name="Clum A."/>
            <person name="Dockter R.B."/>
            <person name="Fauchery L."/>
            <person name="Guy J."/>
            <person name="Iotti M."/>
            <person name="Le Tacon F."/>
            <person name="Lindquist E.A."/>
            <person name="Lipzen A."/>
            <person name="Malagnac F."/>
            <person name="Mello A."/>
            <person name="Molinier V."/>
            <person name="Miyauchi S."/>
            <person name="Poulain J."/>
            <person name="Riccioni C."/>
            <person name="Rubini A."/>
            <person name="Sitrit Y."/>
            <person name="Splivallo R."/>
            <person name="Traeger S."/>
            <person name="Wang M."/>
            <person name="Zifcakova L."/>
            <person name="Wipf D."/>
            <person name="Zambonelli A."/>
            <person name="Paolocci F."/>
            <person name="Nowrousian M."/>
            <person name="Ottonello S."/>
            <person name="Baldrian P."/>
            <person name="Spatafora J.W."/>
            <person name="Henrissat B."/>
            <person name="Nagy L.G."/>
            <person name="Aury J.M."/>
            <person name="Wincker P."/>
            <person name="Grigoriev I.V."/>
            <person name="Bonfante P."/>
            <person name="Martin F.M."/>
        </authorList>
    </citation>
    <scope>NUCLEOTIDE SEQUENCE [LARGE SCALE GENOMIC DNA]</scope>
    <source>
        <strain evidence="2 3">ATCC MYA-4762</strain>
    </source>
</reference>
<dbReference type="Proteomes" id="UP000267821">
    <property type="component" value="Unassembled WGS sequence"/>
</dbReference>
<feature type="compositionally biased region" description="Basic residues" evidence="1">
    <location>
        <begin position="210"/>
        <end position="228"/>
    </location>
</feature>